<dbReference type="EMBL" id="CAUWAG010000007">
    <property type="protein sequence ID" value="CAJ2505529.1"/>
    <property type="molecule type" value="Genomic_DNA"/>
</dbReference>
<protein>
    <submittedName>
        <fullName evidence="3">Uu.00g129230.m01.CDS01</fullName>
    </submittedName>
</protein>
<keyword evidence="2" id="KW-0732">Signal</keyword>
<evidence type="ECO:0000313" key="4">
    <source>
        <dbReference type="Proteomes" id="UP001295740"/>
    </source>
</evidence>
<proteinExistence type="predicted"/>
<name>A0AAI8VJK7_9PEZI</name>
<organism evidence="3 4">
    <name type="scientific">Anthostomella pinea</name>
    <dbReference type="NCBI Taxonomy" id="933095"/>
    <lineage>
        <taxon>Eukaryota</taxon>
        <taxon>Fungi</taxon>
        <taxon>Dikarya</taxon>
        <taxon>Ascomycota</taxon>
        <taxon>Pezizomycotina</taxon>
        <taxon>Sordariomycetes</taxon>
        <taxon>Xylariomycetidae</taxon>
        <taxon>Xylariales</taxon>
        <taxon>Xylariaceae</taxon>
        <taxon>Anthostomella</taxon>
    </lineage>
</organism>
<keyword evidence="4" id="KW-1185">Reference proteome</keyword>
<reference evidence="3" key="1">
    <citation type="submission" date="2023-10" db="EMBL/GenBank/DDBJ databases">
        <authorList>
            <person name="Hackl T."/>
        </authorList>
    </citation>
    <scope>NUCLEOTIDE SEQUENCE</scope>
</reference>
<feature type="region of interest" description="Disordered" evidence="1">
    <location>
        <begin position="190"/>
        <end position="215"/>
    </location>
</feature>
<evidence type="ECO:0000256" key="2">
    <source>
        <dbReference type="SAM" id="SignalP"/>
    </source>
</evidence>
<dbReference type="AlphaFoldDB" id="A0AAI8VJK7"/>
<evidence type="ECO:0000256" key="1">
    <source>
        <dbReference type="SAM" id="MobiDB-lite"/>
    </source>
</evidence>
<evidence type="ECO:0000313" key="3">
    <source>
        <dbReference type="EMBL" id="CAJ2505529.1"/>
    </source>
</evidence>
<accession>A0AAI8VJK7</accession>
<feature type="signal peptide" evidence="2">
    <location>
        <begin position="1"/>
        <end position="16"/>
    </location>
</feature>
<gene>
    <name evidence="3" type="ORF">KHLLAP_LOCUS5997</name>
</gene>
<feature type="chain" id="PRO_5042507107" evidence="2">
    <location>
        <begin position="17"/>
        <end position="268"/>
    </location>
</feature>
<dbReference type="Proteomes" id="UP001295740">
    <property type="component" value="Unassembled WGS sequence"/>
</dbReference>
<comment type="caution">
    <text evidence="3">The sequence shown here is derived from an EMBL/GenBank/DDBJ whole genome shotgun (WGS) entry which is preliminary data.</text>
</comment>
<sequence length="268" mass="28679">MKTGVMIALVAMAATAASPPRDRLDKKNIELPIQYDTNYPALGCGNSKPTVSCTAYSTLCTKDAQVQPGKNDWCNDYCHCVRTESPQKNAPAGTESIDDVSSQQVHQPQNHVRDSPLQLQCWSPEGGNATTSYCQQAGAFCSPDGDVTGSIEGHCYTFCHCKPNTTANATTTTSQPTTTTTHATASSLVLPTDHNIPPRRGRGKRQGFEPGPDSNYPVDDLQLKCGEMTVGCSKYVHCLADGEIVGSGDESGFCKEVCHCEGTRALPK</sequence>